<proteinExistence type="predicted"/>
<evidence type="ECO:0008006" key="4">
    <source>
        <dbReference type="Google" id="ProtNLM"/>
    </source>
</evidence>
<protein>
    <recommendedName>
        <fullName evidence="4">Lipoprotein</fullName>
    </recommendedName>
</protein>
<keyword evidence="3" id="KW-1185">Reference proteome</keyword>
<organism evidence="2 3">
    <name type="scientific">Archangium gephyra</name>
    <dbReference type="NCBI Taxonomy" id="48"/>
    <lineage>
        <taxon>Bacteria</taxon>
        <taxon>Pseudomonadati</taxon>
        <taxon>Myxococcota</taxon>
        <taxon>Myxococcia</taxon>
        <taxon>Myxococcales</taxon>
        <taxon>Cystobacterineae</taxon>
        <taxon>Archangiaceae</taxon>
        <taxon>Archangium</taxon>
    </lineage>
</organism>
<comment type="caution">
    <text evidence="2">The sequence shown here is derived from an EMBL/GenBank/DDBJ whole genome shotgun (WGS) entry which is preliminary data.</text>
</comment>
<evidence type="ECO:0000313" key="3">
    <source>
        <dbReference type="Proteomes" id="UP000256345"/>
    </source>
</evidence>
<evidence type="ECO:0000256" key="1">
    <source>
        <dbReference type="SAM" id="SignalP"/>
    </source>
</evidence>
<reference evidence="2 3" key="1">
    <citation type="submission" date="2018-08" db="EMBL/GenBank/DDBJ databases">
        <title>Genomic Encyclopedia of Archaeal and Bacterial Type Strains, Phase II (KMG-II): from individual species to whole genera.</title>
        <authorList>
            <person name="Goeker M."/>
        </authorList>
    </citation>
    <scope>NUCLEOTIDE SEQUENCE [LARGE SCALE GENOMIC DNA]</scope>
    <source>
        <strain evidence="2 3">DSM 2261</strain>
    </source>
</reference>
<accession>A0ABX9K1A9</accession>
<dbReference type="RefSeq" id="WP_047860158.1">
    <property type="nucleotide sequence ID" value="NZ_CP011509.1"/>
</dbReference>
<gene>
    <name evidence="2" type="ORF">ATI61_10511</name>
</gene>
<sequence length="214" mass="23510">MSIRINPQRLMVPSLCLLLMSCSATRPTLAGPSGPQDLAEYVLIIQEKPDGQPLHEWRPAQDIDLSQYPYGASRKTGAGRILRATFTRDCEEELHACYQDCMSRPLPPGYGGIKIPRKAGGKAEWCNKKCLQPYNDCCRLRELKAQRFETIGPAVEWAKQYREQILTGTVIIIAGVTFVAFGGPGILILAPVSAVLLTSGIETAPADALNQERL</sequence>
<dbReference type="PROSITE" id="PS51257">
    <property type="entry name" value="PROKAR_LIPOPROTEIN"/>
    <property type="match status" value="1"/>
</dbReference>
<name>A0ABX9K1A9_9BACT</name>
<dbReference type="Proteomes" id="UP000256345">
    <property type="component" value="Unassembled WGS sequence"/>
</dbReference>
<feature type="signal peptide" evidence="1">
    <location>
        <begin position="1"/>
        <end position="30"/>
    </location>
</feature>
<dbReference type="EMBL" id="QUMU01000005">
    <property type="protein sequence ID" value="REG31687.1"/>
    <property type="molecule type" value="Genomic_DNA"/>
</dbReference>
<keyword evidence="1" id="KW-0732">Signal</keyword>
<feature type="chain" id="PRO_5046091972" description="Lipoprotein" evidence="1">
    <location>
        <begin position="31"/>
        <end position="214"/>
    </location>
</feature>
<evidence type="ECO:0000313" key="2">
    <source>
        <dbReference type="EMBL" id="REG31687.1"/>
    </source>
</evidence>